<dbReference type="Proteomes" id="UP000664480">
    <property type="component" value="Unassembled WGS sequence"/>
</dbReference>
<dbReference type="Gene3D" id="2.60.120.1440">
    <property type="match status" value="1"/>
</dbReference>
<keyword evidence="1" id="KW-0812">Transmembrane</keyword>
<keyword evidence="1" id="KW-0472">Membrane</keyword>
<reference evidence="4 5" key="1">
    <citation type="submission" date="2021-03" db="EMBL/GenBank/DDBJ databases">
        <title>novel species isolated from a fishpond in China.</title>
        <authorList>
            <person name="Lu H."/>
            <person name="Cai Z."/>
        </authorList>
    </citation>
    <scope>NUCLEOTIDE SEQUENCE [LARGE SCALE GENOMIC DNA]</scope>
    <source>
        <strain evidence="4 5">YJ13C</strain>
    </source>
</reference>
<comment type="caution">
    <text evidence="4">The sequence shown here is derived from an EMBL/GenBank/DDBJ whole genome shotgun (WGS) entry which is preliminary data.</text>
</comment>
<feature type="transmembrane region" description="Helical" evidence="1">
    <location>
        <begin position="77"/>
        <end position="97"/>
    </location>
</feature>
<protein>
    <submittedName>
        <fullName evidence="4">FecR domain-containing protein</fullName>
    </submittedName>
</protein>
<dbReference type="EMBL" id="JAFKCU010000002">
    <property type="protein sequence ID" value="MBN7815283.1"/>
    <property type="molecule type" value="Genomic_DNA"/>
</dbReference>
<evidence type="ECO:0000259" key="2">
    <source>
        <dbReference type="Pfam" id="PF04773"/>
    </source>
</evidence>
<dbReference type="RefSeq" id="WP_206585967.1">
    <property type="nucleotide sequence ID" value="NZ_JAFKCU010000002.1"/>
</dbReference>
<dbReference type="InterPro" id="IPR006860">
    <property type="entry name" value="FecR"/>
</dbReference>
<proteinExistence type="predicted"/>
<evidence type="ECO:0000256" key="1">
    <source>
        <dbReference type="SAM" id="Phobius"/>
    </source>
</evidence>
<dbReference type="Gene3D" id="3.55.50.30">
    <property type="match status" value="1"/>
</dbReference>
<gene>
    <name evidence="4" type="ORF">J0A69_07585</name>
</gene>
<evidence type="ECO:0000259" key="3">
    <source>
        <dbReference type="Pfam" id="PF16344"/>
    </source>
</evidence>
<dbReference type="PANTHER" id="PTHR30273">
    <property type="entry name" value="PERIPLASMIC SIGNAL SENSOR AND SIGMA FACTOR ACTIVATOR FECR-RELATED"/>
    <property type="match status" value="1"/>
</dbReference>
<organism evidence="4 5">
    <name type="scientific">Algoriphagus pacificus</name>
    <dbReference type="NCBI Taxonomy" id="2811234"/>
    <lineage>
        <taxon>Bacteria</taxon>
        <taxon>Pseudomonadati</taxon>
        <taxon>Bacteroidota</taxon>
        <taxon>Cytophagia</taxon>
        <taxon>Cytophagales</taxon>
        <taxon>Cyclobacteriaceae</taxon>
        <taxon>Algoriphagus</taxon>
    </lineage>
</organism>
<dbReference type="PIRSF" id="PIRSF018266">
    <property type="entry name" value="FecR"/>
    <property type="match status" value="1"/>
</dbReference>
<accession>A0ABS3CDY2</accession>
<dbReference type="PANTHER" id="PTHR30273:SF2">
    <property type="entry name" value="PROTEIN FECR"/>
    <property type="match status" value="1"/>
</dbReference>
<keyword evidence="5" id="KW-1185">Reference proteome</keyword>
<feature type="domain" description="FecR protein" evidence="2">
    <location>
        <begin position="118"/>
        <end position="201"/>
    </location>
</feature>
<sequence length="322" mass="37006">MSKEILIIISKILRGKSSSRETKQFNEWFENDISQSDSVWDTESINKSKVEQDLWNKIWKGIEPDEKKQSFSIEIGHWKIAATIILTFGLFLAWTLVKPVLKEIPSEGNSMLVFENGIGSFKKVRLPDGSLVHLNHNSQIRVSENFSENRYVELEGEAFFEVERDTLHPFRIQTKELLTEVLGTSFLIQNEKDQPELVVVKTGLVKVSDQSQEVFMLQPNKKLEYSSGRGELAEVSQDDPVFAWLEEKLIFENTDMISLKGILEEWYGVKINLTIPDANTCRITGIYKKQSLENLLELIQYSIPMSFEIEGTEVSLKIKNCH</sequence>
<dbReference type="InterPro" id="IPR032508">
    <property type="entry name" value="FecR_C"/>
</dbReference>
<dbReference type="InterPro" id="IPR012373">
    <property type="entry name" value="Ferrdict_sens_TM"/>
</dbReference>
<name>A0ABS3CDY2_9BACT</name>
<evidence type="ECO:0000313" key="5">
    <source>
        <dbReference type="Proteomes" id="UP000664480"/>
    </source>
</evidence>
<dbReference type="Pfam" id="PF16344">
    <property type="entry name" value="FecR_C"/>
    <property type="match status" value="1"/>
</dbReference>
<evidence type="ECO:0000313" key="4">
    <source>
        <dbReference type="EMBL" id="MBN7815283.1"/>
    </source>
</evidence>
<feature type="domain" description="Protein FecR C-terminal" evidence="3">
    <location>
        <begin position="248"/>
        <end position="314"/>
    </location>
</feature>
<dbReference type="Pfam" id="PF04773">
    <property type="entry name" value="FecR"/>
    <property type="match status" value="1"/>
</dbReference>
<keyword evidence="1" id="KW-1133">Transmembrane helix</keyword>